<keyword evidence="1" id="KW-1133">Transmembrane helix</keyword>
<evidence type="ECO:0000313" key="2">
    <source>
        <dbReference type="EMBL" id="GIM48322.1"/>
    </source>
</evidence>
<keyword evidence="1" id="KW-0812">Transmembrane</keyword>
<dbReference type="EMBL" id="BOQE01000001">
    <property type="protein sequence ID" value="GIM48322.1"/>
    <property type="molecule type" value="Genomic_DNA"/>
</dbReference>
<comment type="caution">
    <text evidence="2">The sequence shown here is derived from an EMBL/GenBank/DDBJ whole genome shotgun (WGS) entry which is preliminary data.</text>
</comment>
<protein>
    <submittedName>
        <fullName evidence="2">Uncharacterized protein</fullName>
    </submittedName>
</protein>
<evidence type="ECO:0000313" key="3">
    <source>
        <dbReference type="Proteomes" id="UP001057291"/>
    </source>
</evidence>
<organism evidence="2 3">
    <name type="scientific">Collibacillus ludicampi</name>
    <dbReference type="NCBI Taxonomy" id="2771369"/>
    <lineage>
        <taxon>Bacteria</taxon>
        <taxon>Bacillati</taxon>
        <taxon>Bacillota</taxon>
        <taxon>Bacilli</taxon>
        <taxon>Bacillales</taxon>
        <taxon>Alicyclobacillaceae</taxon>
        <taxon>Collibacillus</taxon>
    </lineage>
</organism>
<keyword evidence="3" id="KW-1185">Reference proteome</keyword>
<reference evidence="2" key="1">
    <citation type="journal article" date="2023" name="Int. J. Syst. Evol. Microbiol.">
        <title>Collibacillus ludicampi gen. nov., sp. nov., a new soil bacterium of the family Alicyclobacillaceae.</title>
        <authorList>
            <person name="Jojima T."/>
            <person name="Ioku Y."/>
            <person name="Fukuta Y."/>
            <person name="Shirasaka N."/>
            <person name="Matsumura Y."/>
            <person name="Mori M."/>
        </authorList>
    </citation>
    <scope>NUCLEOTIDE SEQUENCE</scope>
    <source>
        <strain evidence="2">TP075</strain>
    </source>
</reference>
<feature type="transmembrane region" description="Helical" evidence="1">
    <location>
        <begin position="6"/>
        <end position="23"/>
    </location>
</feature>
<sequence>MTLWRYFKIASGILNVVAGVLAFNDFIRRRRRMIDFARKIIARNIK</sequence>
<dbReference type="Proteomes" id="UP001057291">
    <property type="component" value="Unassembled WGS sequence"/>
</dbReference>
<dbReference type="RefSeq" id="WP_282201209.1">
    <property type="nucleotide sequence ID" value="NZ_BOQE01000001.1"/>
</dbReference>
<keyword evidence="1" id="KW-0472">Membrane</keyword>
<evidence type="ECO:0000256" key="1">
    <source>
        <dbReference type="SAM" id="Phobius"/>
    </source>
</evidence>
<name>A0AAV4LKE4_9BACL</name>
<proteinExistence type="predicted"/>
<gene>
    <name evidence="2" type="ORF">DNHGIG_38710</name>
</gene>
<dbReference type="AlphaFoldDB" id="A0AAV4LKE4"/>
<accession>A0AAV4LKE4</accession>